<keyword evidence="2" id="KW-1185">Reference proteome</keyword>
<dbReference type="EMBL" id="JBBPBN010000019">
    <property type="protein sequence ID" value="KAK9018051.1"/>
    <property type="molecule type" value="Genomic_DNA"/>
</dbReference>
<evidence type="ECO:0000313" key="1">
    <source>
        <dbReference type="EMBL" id="KAK9018051.1"/>
    </source>
</evidence>
<name>A0ABR2RZ42_9ROSI</name>
<dbReference type="PANTHER" id="PTHR46086:SF29">
    <property type="entry name" value="SUPERFAMILY PROTEIN, PUTATIVE ISOFORM 1-RELATED"/>
    <property type="match status" value="1"/>
</dbReference>
<protein>
    <submittedName>
        <fullName evidence="1">Uncharacterized protein</fullName>
    </submittedName>
</protein>
<proteinExistence type="predicted"/>
<accession>A0ABR2RZ42</accession>
<dbReference type="InterPro" id="IPR044819">
    <property type="entry name" value="OBL-like"/>
</dbReference>
<dbReference type="PANTHER" id="PTHR46086">
    <property type="entry name" value="ALPHA/BETA-HYDROLASES SUPERFAMILY PROTEIN"/>
    <property type="match status" value="1"/>
</dbReference>
<gene>
    <name evidence="1" type="ORF">V6N11_001039</name>
</gene>
<sequence length="100" mass="11354">MCMPMVMMGRTIQNLVNFLRLNGGFCGLLRNIIRVKVVIPDRKAATYLSFIRFTDTRMGLDSNIERGNPMYYPAVSIMASRAAYNNAAYNQALIEGQWKV</sequence>
<organism evidence="1 2">
    <name type="scientific">Hibiscus sabdariffa</name>
    <name type="common">roselle</name>
    <dbReference type="NCBI Taxonomy" id="183260"/>
    <lineage>
        <taxon>Eukaryota</taxon>
        <taxon>Viridiplantae</taxon>
        <taxon>Streptophyta</taxon>
        <taxon>Embryophyta</taxon>
        <taxon>Tracheophyta</taxon>
        <taxon>Spermatophyta</taxon>
        <taxon>Magnoliopsida</taxon>
        <taxon>eudicotyledons</taxon>
        <taxon>Gunneridae</taxon>
        <taxon>Pentapetalae</taxon>
        <taxon>rosids</taxon>
        <taxon>malvids</taxon>
        <taxon>Malvales</taxon>
        <taxon>Malvaceae</taxon>
        <taxon>Malvoideae</taxon>
        <taxon>Hibiscus</taxon>
    </lineage>
</organism>
<evidence type="ECO:0000313" key="2">
    <source>
        <dbReference type="Proteomes" id="UP001396334"/>
    </source>
</evidence>
<comment type="caution">
    <text evidence="1">The sequence shown here is derived from an EMBL/GenBank/DDBJ whole genome shotgun (WGS) entry which is preliminary data.</text>
</comment>
<dbReference type="Proteomes" id="UP001396334">
    <property type="component" value="Unassembled WGS sequence"/>
</dbReference>
<reference evidence="1 2" key="1">
    <citation type="journal article" date="2024" name="G3 (Bethesda)">
        <title>Genome assembly of Hibiscus sabdariffa L. provides insights into metabolisms of medicinal natural products.</title>
        <authorList>
            <person name="Kim T."/>
        </authorList>
    </citation>
    <scope>NUCLEOTIDE SEQUENCE [LARGE SCALE GENOMIC DNA]</scope>
    <source>
        <strain evidence="1">TK-2024</strain>
        <tissue evidence="1">Old leaves</tissue>
    </source>
</reference>